<dbReference type="PRINTS" id="PR00368">
    <property type="entry name" value="FADPNR"/>
</dbReference>
<dbReference type="STRING" id="215250.A0A316YVP3"/>
<dbReference type="PROSITE" id="PS51296">
    <property type="entry name" value="RIESKE"/>
    <property type="match status" value="1"/>
</dbReference>
<keyword evidence="3" id="KW-0285">Flavoprotein</keyword>
<dbReference type="SUPFAM" id="SSF51905">
    <property type="entry name" value="FAD/NAD(P)-binding domain"/>
    <property type="match status" value="1"/>
</dbReference>
<gene>
    <name evidence="11" type="ORF">FA10DRAFT_263819</name>
</gene>
<keyword evidence="5" id="KW-0479">Metal-binding</keyword>
<proteinExistence type="inferred from homology"/>
<keyword evidence="8" id="KW-0408">Iron</keyword>
<evidence type="ECO:0000256" key="6">
    <source>
        <dbReference type="ARBA" id="ARBA00022827"/>
    </source>
</evidence>
<dbReference type="GO" id="GO:0005737">
    <property type="term" value="C:cytoplasm"/>
    <property type="evidence" value="ECO:0007669"/>
    <property type="project" value="TreeGrafter"/>
</dbReference>
<evidence type="ECO:0000256" key="2">
    <source>
        <dbReference type="ARBA" id="ARBA00006442"/>
    </source>
</evidence>
<dbReference type="GeneID" id="37042304"/>
<comment type="cofactor">
    <cofactor evidence="1">
        <name>FAD</name>
        <dbReference type="ChEBI" id="CHEBI:57692"/>
    </cofactor>
</comment>
<dbReference type="GO" id="GO:0016651">
    <property type="term" value="F:oxidoreductase activity, acting on NAD(P)H"/>
    <property type="evidence" value="ECO:0007669"/>
    <property type="project" value="TreeGrafter"/>
</dbReference>
<dbReference type="RefSeq" id="XP_025380314.1">
    <property type="nucleotide sequence ID" value="XM_025520388.1"/>
</dbReference>
<name>A0A316YVP3_9BASI</name>
<sequence length="617" mass="64827">MASRALSPSSAPGPPFLTYLHRPPFLFLMLSAVRRRLLLIPHNRQAPFARPLHSTSIVSMPSQRVKVADASSAPKSGQHKAYTFAGEGDDAVQVLVSNVSGKMYATSAKCTHYGAPLANGVLTGSGKLICPWHGACFDAKSGDIEDAPALDNLLSLKLDIDESNGDVYVEGDPEKLKGKPGQAPTCQKATQKGGKGLVIVGGGSAAINAAESSRKNGYTGPITILSAEKHAPIDRTKLSKGLVSDADAVVWRSPSHLGSVLKVDLKQDTAVTKVDVQAKKVHFGSESVDYDTLILATGGQAKRLPIAGAKEGELKNVFTLRGVGDVGAVLSAAGDKGDKDVVVVGTSFIGMEVAVALAGQKKAKSVKVIGMEEVPFEKVLGKEVGEGLMNAQIKNNGIKFYNQAGVERLEGEGGTVKSVVIKDSKGQEVSLDAQIVVLGVGVAPATSFLKDSPGFPDLLKDGSIAVDEHLRVKGVKDVFACGDIATVPARDPSAGTVRIEHWNVAANHGRSVGALLASKQASPVPFQKLPIFWSALGSQLRYVSDGNPPGFDECYVDGKPEELKFAAFYAKKGKVNAVATMGVDPLMVHSAELMRTDRMPSLESIKKGQDPLSVSLA</sequence>
<dbReference type="GO" id="GO:0046872">
    <property type="term" value="F:metal ion binding"/>
    <property type="evidence" value="ECO:0007669"/>
    <property type="project" value="UniProtKB-KW"/>
</dbReference>
<keyword evidence="9" id="KW-0411">Iron-sulfur</keyword>
<reference evidence="11 12" key="1">
    <citation type="journal article" date="2018" name="Mol. Biol. Evol.">
        <title>Broad Genomic Sampling Reveals a Smut Pathogenic Ancestry of the Fungal Clade Ustilaginomycotina.</title>
        <authorList>
            <person name="Kijpornyongpan T."/>
            <person name="Mondo S.J."/>
            <person name="Barry K."/>
            <person name="Sandor L."/>
            <person name="Lee J."/>
            <person name="Lipzen A."/>
            <person name="Pangilinan J."/>
            <person name="LaButti K."/>
            <person name="Hainaut M."/>
            <person name="Henrissat B."/>
            <person name="Grigoriev I.V."/>
            <person name="Spatafora J.W."/>
            <person name="Aime M.C."/>
        </authorList>
    </citation>
    <scope>NUCLEOTIDE SEQUENCE [LARGE SCALE GENOMIC DNA]</scope>
    <source>
        <strain evidence="11 12">MCA 4198</strain>
    </source>
</reference>
<dbReference type="Gene3D" id="2.102.10.10">
    <property type="entry name" value="Rieske [2Fe-2S] iron-sulphur domain"/>
    <property type="match status" value="1"/>
</dbReference>
<dbReference type="FunCoup" id="A0A316YVP3">
    <property type="interactions" value="260"/>
</dbReference>
<dbReference type="InterPro" id="IPR036922">
    <property type="entry name" value="Rieske_2Fe-2S_sf"/>
</dbReference>
<dbReference type="PRINTS" id="PR00469">
    <property type="entry name" value="PNDRDTASEII"/>
</dbReference>
<organism evidence="11 12">
    <name type="scientific">Acaromyces ingoldii</name>
    <dbReference type="NCBI Taxonomy" id="215250"/>
    <lineage>
        <taxon>Eukaryota</taxon>
        <taxon>Fungi</taxon>
        <taxon>Dikarya</taxon>
        <taxon>Basidiomycota</taxon>
        <taxon>Ustilaginomycotina</taxon>
        <taxon>Exobasidiomycetes</taxon>
        <taxon>Exobasidiales</taxon>
        <taxon>Cryptobasidiaceae</taxon>
        <taxon>Acaromyces</taxon>
    </lineage>
</organism>
<dbReference type="AlphaFoldDB" id="A0A316YVP3"/>
<dbReference type="Pfam" id="PF07992">
    <property type="entry name" value="Pyr_redox_2"/>
    <property type="match status" value="1"/>
</dbReference>
<dbReference type="Gene3D" id="3.30.390.30">
    <property type="match status" value="1"/>
</dbReference>
<dbReference type="Pfam" id="PF00355">
    <property type="entry name" value="Rieske"/>
    <property type="match status" value="1"/>
</dbReference>
<dbReference type="InParanoid" id="A0A316YVP3"/>
<keyword evidence="12" id="KW-1185">Reference proteome</keyword>
<evidence type="ECO:0000256" key="8">
    <source>
        <dbReference type="ARBA" id="ARBA00023004"/>
    </source>
</evidence>
<dbReference type="OrthoDB" id="6029at2759"/>
<keyword evidence="4" id="KW-0001">2Fe-2S</keyword>
<evidence type="ECO:0000256" key="7">
    <source>
        <dbReference type="ARBA" id="ARBA00023002"/>
    </source>
</evidence>
<dbReference type="InterPro" id="IPR023753">
    <property type="entry name" value="FAD/NAD-binding_dom"/>
</dbReference>
<dbReference type="EMBL" id="KZ819634">
    <property type="protein sequence ID" value="PWN93116.1"/>
    <property type="molecule type" value="Genomic_DNA"/>
</dbReference>
<dbReference type="SUPFAM" id="SSF55424">
    <property type="entry name" value="FAD/NAD-linked reductases, dimerisation (C-terminal) domain"/>
    <property type="match status" value="1"/>
</dbReference>
<dbReference type="PANTHER" id="PTHR43557:SF2">
    <property type="entry name" value="RIESKE DOMAIN-CONTAINING PROTEIN-RELATED"/>
    <property type="match status" value="1"/>
</dbReference>
<evidence type="ECO:0000259" key="10">
    <source>
        <dbReference type="PROSITE" id="PS51296"/>
    </source>
</evidence>
<evidence type="ECO:0000256" key="9">
    <source>
        <dbReference type="ARBA" id="ARBA00023014"/>
    </source>
</evidence>
<feature type="domain" description="Rieske" evidence="10">
    <location>
        <begin position="66"/>
        <end position="167"/>
    </location>
</feature>
<protein>
    <recommendedName>
        <fullName evidence="10">Rieske domain-containing protein</fullName>
    </recommendedName>
</protein>
<keyword evidence="7" id="KW-0560">Oxidoreductase</keyword>
<dbReference type="InterPro" id="IPR050446">
    <property type="entry name" value="FAD-oxidoreductase/Apoptosis"/>
</dbReference>
<dbReference type="InterPro" id="IPR017941">
    <property type="entry name" value="Rieske_2Fe-2S"/>
</dbReference>
<evidence type="ECO:0000256" key="5">
    <source>
        <dbReference type="ARBA" id="ARBA00022723"/>
    </source>
</evidence>
<dbReference type="SUPFAM" id="SSF50022">
    <property type="entry name" value="ISP domain"/>
    <property type="match status" value="1"/>
</dbReference>
<evidence type="ECO:0000256" key="3">
    <source>
        <dbReference type="ARBA" id="ARBA00022630"/>
    </source>
</evidence>
<dbReference type="Proteomes" id="UP000245768">
    <property type="component" value="Unassembled WGS sequence"/>
</dbReference>
<evidence type="ECO:0000313" key="11">
    <source>
        <dbReference type="EMBL" id="PWN93116.1"/>
    </source>
</evidence>
<dbReference type="PANTHER" id="PTHR43557">
    <property type="entry name" value="APOPTOSIS-INDUCING FACTOR 1"/>
    <property type="match status" value="1"/>
</dbReference>
<dbReference type="GO" id="GO:0051537">
    <property type="term" value="F:2 iron, 2 sulfur cluster binding"/>
    <property type="evidence" value="ECO:0007669"/>
    <property type="project" value="UniProtKB-KW"/>
</dbReference>
<keyword evidence="6" id="KW-0274">FAD</keyword>
<evidence type="ECO:0000313" key="12">
    <source>
        <dbReference type="Proteomes" id="UP000245768"/>
    </source>
</evidence>
<dbReference type="Gene3D" id="3.50.50.60">
    <property type="entry name" value="FAD/NAD(P)-binding domain"/>
    <property type="match status" value="2"/>
</dbReference>
<dbReference type="InterPro" id="IPR036188">
    <property type="entry name" value="FAD/NAD-bd_sf"/>
</dbReference>
<comment type="similarity">
    <text evidence="2">Belongs to the FAD-dependent oxidoreductase family.</text>
</comment>
<evidence type="ECO:0000256" key="1">
    <source>
        <dbReference type="ARBA" id="ARBA00001974"/>
    </source>
</evidence>
<dbReference type="InterPro" id="IPR016156">
    <property type="entry name" value="FAD/NAD-linked_Rdtase_dimer_sf"/>
</dbReference>
<evidence type="ECO:0000256" key="4">
    <source>
        <dbReference type="ARBA" id="ARBA00022714"/>
    </source>
</evidence>
<accession>A0A316YVP3</accession>